<dbReference type="PRINTS" id="PR00367">
    <property type="entry name" value="ETHRSPELEMNT"/>
</dbReference>
<comment type="similarity">
    <text evidence="6">Belongs to the AP2/ERF transcription factor family. ERF subfamily.</text>
</comment>
<dbReference type="Proteomes" id="UP001558713">
    <property type="component" value="Unassembled WGS sequence"/>
</dbReference>
<evidence type="ECO:0000256" key="7">
    <source>
        <dbReference type="SAM" id="MobiDB-lite"/>
    </source>
</evidence>
<evidence type="ECO:0000256" key="1">
    <source>
        <dbReference type="ARBA" id="ARBA00004123"/>
    </source>
</evidence>
<sequence length="351" mass="38904">MGVIEQVANFASMPFDSSRKRNSRDGTGNVAETLRKWREFNEQNKAAYCNDGGDLRPTRKAPSKGSKKGCMKGKGGPDNGNCDYRGVRQRTWGKWVSEIREPGRGNRLWLGTFGTAYEAALAYDEAAKAMYGQSARLNLPDIINGSSSTAATVSGSVTTFSDESEVCARENTNVRTGFGQVKLEDSSDEYVPLNSSQCIKEEVEVEEEVKELNPIDAFGVGQDSKKEILDDWVMGNGNEQEPMDFGVDENFDINELLNILDENNPSGQETIQGQVDRKPNFSYQMQFPDANFFGSLNPMETAHSGVDYGYPFVQPSEMENKDIDLDSRRFQDHDIQDLDFAGGDTDVHGSI</sequence>
<dbReference type="FunFam" id="3.30.730.10:FF:000001">
    <property type="entry name" value="Ethylene-responsive transcription factor 2"/>
    <property type="match status" value="1"/>
</dbReference>
<accession>A0ABD1BL15</accession>
<dbReference type="PANTHER" id="PTHR31241">
    <property type="entry name" value="DEHYDRATION-RESPONSIVE ELEMENT-BINDING PROTEIN 2C"/>
    <property type="match status" value="1"/>
</dbReference>
<evidence type="ECO:0000256" key="2">
    <source>
        <dbReference type="ARBA" id="ARBA00023015"/>
    </source>
</evidence>
<dbReference type="Pfam" id="PF00847">
    <property type="entry name" value="AP2"/>
    <property type="match status" value="1"/>
</dbReference>
<keyword evidence="10" id="KW-1185">Reference proteome</keyword>
<dbReference type="InterPro" id="IPR016177">
    <property type="entry name" value="DNA-bd_dom_sf"/>
</dbReference>
<dbReference type="CDD" id="cd00018">
    <property type="entry name" value="AP2"/>
    <property type="match status" value="1"/>
</dbReference>
<keyword evidence="3" id="KW-0238">DNA-binding</keyword>
<protein>
    <submittedName>
        <fullName evidence="9">Dehydration-responsive element-binding protein 2C</fullName>
    </submittedName>
</protein>
<dbReference type="Gene3D" id="3.30.730.10">
    <property type="entry name" value="AP2/ERF domain"/>
    <property type="match status" value="1"/>
</dbReference>
<keyword evidence="2" id="KW-0805">Transcription regulation</keyword>
<dbReference type="AlphaFoldDB" id="A0ABD1BL15"/>
<name>A0ABD1BL15_CARAN</name>
<feature type="compositionally biased region" description="Basic residues" evidence="7">
    <location>
        <begin position="58"/>
        <end position="71"/>
    </location>
</feature>
<keyword evidence="5" id="KW-0539">Nucleus</keyword>
<dbReference type="GO" id="GO:0005634">
    <property type="term" value="C:nucleus"/>
    <property type="evidence" value="ECO:0007669"/>
    <property type="project" value="UniProtKB-SubCell"/>
</dbReference>
<dbReference type="PROSITE" id="PS51032">
    <property type="entry name" value="AP2_ERF"/>
    <property type="match status" value="1"/>
</dbReference>
<dbReference type="GO" id="GO:0003677">
    <property type="term" value="F:DNA binding"/>
    <property type="evidence" value="ECO:0007669"/>
    <property type="project" value="UniProtKB-KW"/>
</dbReference>
<comment type="subcellular location">
    <subcellularLocation>
        <location evidence="1">Nucleus</location>
    </subcellularLocation>
</comment>
<dbReference type="PANTHER" id="PTHR31241:SF37">
    <property type="entry name" value="DEHYDRATION-RESPONSIVE ELEMENT-BINDING PROTEIN 2A-RELATED"/>
    <property type="match status" value="1"/>
</dbReference>
<dbReference type="SUPFAM" id="SSF54171">
    <property type="entry name" value="DNA-binding domain"/>
    <property type="match status" value="1"/>
</dbReference>
<dbReference type="EMBL" id="JBANAX010000236">
    <property type="protein sequence ID" value="KAL1217866.1"/>
    <property type="molecule type" value="Genomic_DNA"/>
</dbReference>
<evidence type="ECO:0000259" key="8">
    <source>
        <dbReference type="PROSITE" id="PS51032"/>
    </source>
</evidence>
<feature type="region of interest" description="Disordered" evidence="7">
    <location>
        <begin position="48"/>
        <end position="83"/>
    </location>
</feature>
<keyword evidence="4" id="KW-0804">Transcription</keyword>
<evidence type="ECO:0000256" key="6">
    <source>
        <dbReference type="ARBA" id="ARBA00024343"/>
    </source>
</evidence>
<evidence type="ECO:0000313" key="9">
    <source>
        <dbReference type="EMBL" id="KAL1217866.1"/>
    </source>
</evidence>
<dbReference type="SMART" id="SM00380">
    <property type="entry name" value="AP2"/>
    <property type="match status" value="1"/>
</dbReference>
<evidence type="ECO:0000313" key="10">
    <source>
        <dbReference type="Proteomes" id="UP001558713"/>
    </source>
</evidence>
<reference evidence="9 10" key="1">
    <citation type="submission" date="2024-04" db="EMBL/GenBank/DDBJ databases">
        <title>Genome assembly C_amara_ONT_v2.</title>
        <authorList>
            <person name="Yant L."/>
            <person name="Moore C."/>
            <person name="Slenker M."/>
        </authorList>
    </citation>
    <scope>NUCLEOTIDE SEQUENCE [LARGE SCALE GENOMIC DNA]</scope>
    <source>
        <tissue evidence="9">Leaf</tissue>
    </source>
</reference>
<proteinExistence type="inferred from homology"/>
<evidence type="ECO:0000256" key="4">
    <source>
        <dbReference type="ARBA" id="ARBA00023163"/>
    </source>
</evidence>
<gene>
    <name evidence="9" type="ORF">V5N11_009637</name>
</gene>
<dbReference type="InterPro" id="IPR001471">
    <property type="entry name" value="AP2/ERF_dom"/>
</dbReference>
<feature type="domain" description="AP2/ERF" evidence="8">
    <location>
        <begin position="83"/>
        <end position="140"/>
    </location>
</feature>
<comment type="caution">
    <text evidence="9">The sequence shown here is derived from an EMBL/GenBank/DDBJ whole genome shotgun (WGS) entry which is preliminary data.</text>
</comment>
<organism evidence="9 10">
    <name type="scientific">Cardamine amara subsp. amara</name>
    <dbReference type="NCBI Taxonomy" id="228776"/>
    <lineage>
        <taxon>Eukaryota</taxon>
        <taxon>Viridiplantae</taxon>
        <taxon>Streptophyta</taxon>
        <taxon>Embryophyta</taxon>
        <taxon>Tracheophyta</taxon>
        <taxon>Spermatophyta</taxon>
        <taxon>Magnoliopsida</taxon>
        <taxon>eudicotyledons</taxon>
        <taxon>Gunneridae</taxon>
        <taxon>Pentapetalae</taxon>
        <taxon>rosids</taxon>
        <taxon>malvids</taxon>
        <taxon>Brassicales</taxon>
        <taxon>Brassicaceae</taxon>
        <taxon>Cardamineae</taxon>
        <taxon>Cardamine</taxon>
    </lineage>
</organism>
<evidence type="ECO:0000256" key="3">
    <source>
        <dbReference type="ARBA" id="ARBA00023125"/>
    </source>
</evidence>
<evidence type="ECO:0000256" key="5">
    <source>
        <dbReference type="ARBA" id="ARBA00023242"/>
    </source>
</evidence>
<dbReference type="InterPro" id="IPR036955">
    <property type="entry name" value="AP2/ERF_dom_sf"/>
</dbReference>